<sequence length="2091" mass="228149">MTRAAQSSLAWLAPRIAAIPTTPLSLPPLLSSLARADAMAEGNEVGIGGWVSTKHGLAWFAETYTMEEIRAMWPFLTKDAQKYIACFETLAQLALALTAKDRAPPAVGESYMRLLCTTAAYESKPRPSLGFLPLASDKIKPSTNRVPASAPVFAIRDPLHGLVRKDEHDTAQRLPSTTNYIDFQASTSCIAESDGLYVSQPAALAADKKEICLFCGKGTGGKKGDSKSKDSKGKGKPYVPFAPPGKVRHQIPTFQLDEGAEEACKDAVLGPSLRAESAALGIASGLSMLSICNFKVLSLRPAGCLQRRACTAWWECPEQSQALMSCASAAAWAMALRCWPEAQPDVISPPLSFTLASVIVYGAEGVEILSSSKESDRWPRSVQLLDEAFPPIKQQGGWIPLSWEEDDRAEVALKSHSGSRTGRSLWLFYTMPAVRLDFQLTAAAVQDDELLTFEAIFSGDCRSTGFVNEQGGQRKRPGFYWTPCRGGFCFPGVSGSLRRHRVPGSIYRRGLSAASVLSGAKGYQTRSPVLPTRNRIYVVLRCSSTPGGFVTESYREKRNADLEAWCSRLLMFTDQCATEGGRTQLGWLLTGLPDPAWSSMVRRRQGVRPFSRLCPSLWLSANVAYLREMEWISSRMSATGEASKDQPKDTPEPEDGTAPTRPPRRSVASPVAFGTMVGCLNWLALGCPSHDPAHAHIHGAALTDDQHNVLCTLERHCLHFVRAGFCCGCLDDGSFVQWVHASRGELLKLAAKWDKFKAAFWPRRVCPLLRMFSGFSAYNPVLHNGPCFIALNALAMGDCGAVEYAQQAHFNVLASLGNSMRPSEFVAYRRTFPRSECLEFLSIDDHMTAQVCSRMQLRSKAPLRDTEIFAAADTAYPLVGLVPHPGKRKRQVTSGTFLGADVDGCEGLVSAPRHRIGVLMRITSLVSRHGRCTPALLASILGLWVHILLFRRPVFSILGQVFADARRTPANRVFQLHRDSVNELACLCIMGPLIQADLRAGYPGKIFCMDASPTGAGICCATLPGPVVKELWRHTEQKGFYTKLLEPASALLQSLDLSDDPGAAFVEGLPATSAPFSPEPLPLRAPRSGGGSFLCLFGGDCNWVPAHTRAGLRDFGVERPELSALSFGDLEDRSTFSSLCTLALSGLVHDWHCHPPPASFCGACPDVRFSAVAGLRSCDSPAGLEPVSDELARDNTLARRLCFLLCLAASAGSFVSVSHPAESLLFRLHCFRGLVALGAVATQVSFCAFGSPCQCATTFLHNKPWLHQLGRTSGGCTCPASSPHFASAGRFTIASLAAFCDLCRPDVSAVLGRPPVVGELVSDFSRRYPLPLACRIASGSALACTGVTSAMPVSAFARQFFDDPEWISELSDCLDFKEALARGEFRLFDLVCASAAVPRLLGRWLRLLLLLAGDVERNPGPFHSGEPRGHLDMEGGFAVSTRHKMDKALSAFSVWLEATFSLSLAAVLSSAPAAAAALRTWGLYLYSSGQPRYLLVYAITGVQDCHPVFRSHLSPAWQVDRKWQQAEPGECRPVISQPILLAAVSLALCWGWCDWAAVTLVGFLCMLHPSEMICLVRADLVFPEDALSPDPVAYVHIRNPKTQRFARRQHSCLEDPLVLLLLEALYFNLPLPSRLFRGSMHVYRRQWNCIMARLGVPHRLSEKGATPGVLRGSGATFLYLEIEDLPLVAWRGRWSKTKTVEFYLQEVAAQLLLQRLPRWARDRIRLLSSFSRSLVLKVVQAAFLYFSAYGRIGISKIAQSAVMSSHEEGVLHLSDGALVASSEAPTRWEAGQPRADPDRVTPLTRADPSSSSTLPKTAGSCPQHPRIVEYFFDFKLEDKPELEAVNAFATLPAWSSKSYEGEVMPNQKRAKRSAAEKFKTDPLEQTRPARDCGKQTNMSTGPQWDPWDRRVRMRRLERVVPELALGLRRAFGGSRRTHSGKRGVAEVMAEDREEGVNADRQLAITAAGRGSCWPLALETLEQAAIGSGGWEGALRLLSSMRRRALAPDLECFNEVLPASSSSIDREGPKQRGVASVLGPETCCGEGGASAGAWEVCTSTLQVRLGMRGDLRTLSCFASFCCDARQQASCDF</sequence>
<feature type="compositionally biased region" description="Basic and acidic residues" evidence="2">
    <location>
        <begin position="222"/>
        <end position="233"/>
    </location>
</feature>
<dbReference type="Gene3D" id="1.10.443.10">
    <property type="entry name" value="Intergrase catalytic core"/>
    <property type="match status" value="1"/>
</dbReference>
<feature type="compositionally biased region" description="Basic and acidic residues" evidence="2">
    <location>
        <begin position="642"/>
        <end position="651"/>
    </location>
</feature>
<evidence type="ECO:0000313" key="3">
    <source>
        <dbReference type="EMBL" id="OLP91496.1"/>
    </source>
</evidence>
<organism evidence="3 4">
    <name type="scientific">Symbiodinium microadriaticum</name>
    <name type="common">Dinoflagellate</name>
    <name type="synonym">Zooxanthella microadriatica</name>
    <dbReference type="NCBI Taxonomy" id="2951"/>
    <lineage>
        <taxon>Eukaryota</taxon>
        <taxon>Sar</taxon>
        <taxon>Alveolata</taxon>
        <taxon>Dinophyceae</taxon>
        <taxon>Suessiales</taxon>
        <taxon>Symbiodiniaceae</taxon>
        <taxon>Symbiodinium</taxon>
    </lineage>
</organism>
<dbReference type="GO" id="GO:0003677">
    <property type="term" value="F:DNA binding"/>
    <property type="evidence" value="ECO:0007669"/>
    <property type="project" value="InterPro"/>
</dbReference>
<dbReference type="InterPro" id="IPR013762">
    <property type="entry name" value="Integrase-like_cat_sf"/>
</dbReference>
<evidence type="ECO:0000256" key="2">
    <source>
        <dbReference type="SAM" id="MobiDB-lite"/>
    </source>
</evidence>
<keyword evidence="4" id="KW-1185">Reference proteome</keyword>
<evidence type="ECO:0000256" key="1">
    <source>
        <dbReference type="ARBA" id="ARBA00023172"/>
    </source>
</evidence>
<proteinExistence type="predicted"/>
<dbReference type="GO" id="GO:0015074">
    <property type="term" value="P:DNA integration"/>
    <property type="evidence" value="ECO:0007669"/>
    <property type="project" value="InterPro"/>
</dbReference>
<comment type="caution">
    <text evidence="3">The sequence shown here is derived from an EMBL/GenBank/DDBJ whole genome shotgun (WGS) entry which is preliminary data.</text>
</comment>
<dbReference type="InterPro" id="IPR011010">
    <property type="entry name" value="DNA_brk_join_enz"/>
</dbReference>
<protein>
    <submittedName>
        <fullName evidence="3">Uncharacterized protein</fullName>
    </submittedName>
</protein>
<reference evidence="3 4" key="1">
    <citation type="submission" date="2016-02" db="EMBL/GenBank/DDBJ databases">
        <title>Genome analysis of coral dinoflagellate symbionts highlights evolutionary adaptations to a symbiotic lifestyle.</title>
        <authorList>
            <person name="Aranda M."/>
            <person name="Li Y."/>
            <person name="Liew Y.J."/>
            <person name="Baumgarten S."/>
            <person name="Simakov O."/>
            <person name="Wilson M."/>
            <person name="Piel J."/>
            <person name="Ashoor H."/>
            <person name="Bougouffa S."/>
            <person name="Bajic V.B."/>
            <person name="Ryu T."/>
            <person name="Ravasi T."/>
            <person name="Bayer T."/>
            <person name="Micklem G."/>
            <person name="Kim H."/>
            <person name="Bhak J."/>
            <person name="Lajeunesse T.C."/>
            <person name="Voolstra C.R."/>
        </authorList>
    </citation>
    <scope>NUCLEOTIDE SEQUENCE [LARGE SCALE GENOMIC DNA]</scope>
    <source>
        <strain evidence="3 4">CCMP2467</strain>
    </source>
</reference>
<dbReference type="GO" id="GO:0006310">
    <property type="term" value="P:DNA recombination"/>
    <property type="evidence" value="ECO:0007669"/>
    <property type="project" value="UniProtKB-KW"/>
</dbReference>
<feature type="region of interest" description="Disordered" evidence="2">
    <location>
        <begin position="1784"/>
        <end position="1821"/>
    </location>
</feature>
<feature type="compositionally biased region" description="Basic and acidic residues" evidence="2">
    <location>
        <begin position="1874"/>
        <end position="1893"/>
    </location>
</feature>
<evidence type="ECO:0000313" key="4">
    <source>
        <dbReference type="Proteomes" id="UP000186817"/>
    </source>
</evidence>
<dbReference type="Proteomes" id="UP000186817">
    <property type="component" value="Unassembled WGS sequence"/>
</dbReference>
<dbReference type="SUPFAM" id="SSF56349">
    <property type="entry name" value="DNA breaking-rejoining enzymes"/>
    <property type="match status" value="1"/>
</dbReference>
<name>A0A1Q9D8M7_SYMMI</name>
<dbReference type="EMBL" id="LSRX01000662">
    <property type="protein sequence ID" value="OLP91496.1"/>
    <property type="molecule type" value="Genomic_DNA"/>
</dbReference>
<accession>A0A1Q9D8M7</accession>
<gene>
    <name evidence="3" type="ORF">AK812_SmicGene26790</name>
</gene>
<feature type="region of interest" description="Disordered" evidence="2">
    <location>
        <begin position="637"/>
        <end position="667"/>
    </location>
</feature>
<feature type="region of interest" description="Disordered" evidence="2">
    <location>
        <begin position="219"/>
        <end position="242"/>
    </location>
</feature>
<feature type="region of interest" description="Disordered" evidence="2">
    <location>
        <begin position="1874"/>
        <end position="1906"/>
    </location>
</feature>
<dbReference type="OrthoDB" id="443995at2759"/>
<keyword evidence="1" id="KW-0233">DNA recombination</keyword>